<dbReference type="PANTHER" id="PTHR33577">
    <property type="entry name" value="STERIGMATOCYSTIN BIOSYNTHESIS PEROXIDASE STCC-RELATED"/>
    <property type="match status" value="1"/>
</dbReference>
<organism evidence="9 10">
    <name type="scientific">Ambispora gerdemannii</name>
    <dbReference type="NCBI Taxonomy" id="144530"/>
    <lineage>
        <taxon>Eukaryota</taxon>
        <taxon>Fungi</taxon>
        <taxon>Fungi incertae sedis</taxon>
        <taxon>Mucoromycota</taxon>
        <taxon>Glomeromycotina</taxon>
        <taxon>Glomeromycetes</taxon>
        <taxon>Archaeosporales</taxon>
        <taxon>Ambisporaceae</taxon>
        <taxon>Ambispora</taxon>
    </lineage>
</organism>
<dbReference type="InterPro" id="IPR036851">
    <property type="entry name" value="Chloroperoxidase-like_sf"/>
</dbReference>
<dbReference type="PROSITE" id="PS51405">
    <property type="entry name" value="HEME_HALOPEROXIDASE"/>
    <property type="match status" value="1"/>
</dbReference>
<comment type="cofactor">
    <cofactor evidence="1">
        <name>heme b</name>
        <dbReference type="ChEBI" id="CHEBI:60344"/>
    </cofactor>
</comment>
<evidence type="ECO:0000256" key="6">
    <source>
        <dbReference type="ARBA" id="ARBA00023004"/>
    </source>
</evidence>
<evidence type="ECO:0000256" key="7">
    <source>
        <dbReference type="ARBA" id="ARBA00025795"/>
    </source>
</evidence>
<comment type="caution">
    <text evidence="9">The sequence shown here is derived from an EMBL/GenBank/DDBJ whole genome shotgun (WGS) entry which is preliminary data.</text>
</comment>
<keyword evidence="2" id="KW-0575">Peroxidase</keyword>
<dbReference type="PANTHER" id="PTHR33577:SF9">
    <property type="entry name" value="PEROXIDASE STCC"/>
    <property type="match status" value="1"/>
</dbReference>
<evidence type="ECO:0000256" key="5">
    <source>
        <dbReference type="ARBA" id="ARBA00023002"/>
    </source>
</evidence>
<proteinExistence type="inferred from homology"/>
<evidence type="ECO:0000313" key="9">
    <source>
        <dbReference type="EMBL" id="CAG8496545.1"/>
    </source>
</evidence>
<accession>A0A9N9EYJ5</accession>
<keyword evidence="3" id="KW-0349">Heme</keyword>
<gene>
    <name evidence="9" type="ORF">AGERDE_LOCUS4028</name>
</gene>
<dbReference type="OrthoDB" id="407298at2759"/>
<evidence type="ECO:0000313" key="10">
    <source>
        <dbReference type="Proteomes" id="UP000789831"/>
    </source>
</evidence>
<evidence type="ECO:0000256" key="2">
    <source>
        <dbReference type="ARBA" id="ARBA00022559"/>
    </source>
</evidence>
<evidence type="ECO:0000259" key="8">
    <source>
        <dbReference type="PROSITE" id="PS51405"/>
    </source>
</evidence>
<evidence type="ECO:0000256" key="1">
    <source>
        <dbReference type="ARBA" id="ARBA00001970"/>
    </source>
</evidence>
<keyword evidence="5" id="KW-0560">Oxidoreductase</keyword>
<keyword evidence="6" id="KW-0408">Iron</keyword>
<keyword evidence="10" id="KW-1185">Reference proteome</keyword>
<dbReference type="EMBL" id="CAJVPL010000433">
    <property type="protein sequence ID" value="CAG8496545.1"/>
    <property type="molecule type" value="Genomic_DNA"/>
</dbReference>
<dbReference type="AlphaFoldDB" id="A0A9N9EYJ5"/>
<evidence type="ECO:0000256" key="3">
    <source>
        <dbReference type="ARBA" id="ARBA00022617"/>
    </source>
</evidence>
<feature type="domain" description="Heme haloperoxidase family profile" evidence="8">
    <location>
        <begin position="29"/>
        <end position="240"/>
    </location>
</feature>
<dbReference type="InterPro" id="IPR000028">
    <property type="entry name" value="Chloroperoxidase"/>
</dbReference>
<keyword evidence="4" id="KW-0479">Metal-binding</keyword>
<dbReference type="GO" id="GO:0046872">
    <property type="term" value="F:metal ion binding"/>
    <property type="evidence" value="ECO:0007669"/>
    <property type="project" value="UniProtKB-KW"/>
</dbReference>
<dbReference type="GO" id="GO:0004601">
    <property type="term" value="F:peroxidase activity"/>
    <property type="evidence" value="ECO:0007669"/>
    <property type="project" value="UniProtKB-KW"/>
</dbReference>
<dbReference type="SUPFAM" id="SSF47571">
    <property type="entry name" value="Cloroperoxidase"/>
    <property type="match status" value="1"/>
</dbReference>
<dbReference type="Pfam" id="PF01328">
    <property type="entry name" value="Peroxidase_2"/>
    <property type="match status" value="1"/>
</dbReference>
<dbReference type="Proteomes" id="UP000789831">
    <property type="component" value="Unassembled WGS sequence"/>
</dbReference>
<reference evidence="9" key="1">
    <citation type="submission" date="2021-06" db="EMBL/GenBank/DDBJ databases">
        <authorList>
            <person name="Kallberg Y."/>
            <person name="Tangrot J."/>
            <person name="Rosling A."/>
        </authorList>
    </citation>
    <scope>NUCLEOTIDE SEQUENCE</scope>
    <source>
        <strain evidence="9">MT106</strain>
    </source>
</reference>
<name>A0A9N9EYJ5_9GLOM</name>
<dbReference type="Gene3D" id="1.10.489.10">
    <property type="entry name" value="Chloroperoxidase-like"/>
    <property type="match status" value="1"/>
</dbReference>
<evidence type="ECO:0000256" key="4">
    <source>
        <dbReference type="ARBA" id="ARBA00022723"/>
    </source>
</evidence>
<comment type="similarity">
    <text evidence="7">Belongs to the chloroperoxidase family.</text>
</comment>
<sequence length="250" mass="28082">MTKITDTNIDNWLPEYINAVFPSVNLVSVPGEWKPPGPNDQRSPCPALNVLANHGYIPRDGNNVTVQQIRDALDEHLGVSSWFGSLMARVVMHKFGNNGQLSLADLFEHNIIEHDASLTRNDKYFSTDANPSTQLNQTLITQLLSFASPETNRLNVDSLAKARNLRYDQSKTANPEFVFESDQHSNAFGEASLLLNVIGADEREVEVDVANVFLREAKIPDNWKPGKDKVTMWMAYRLRGRISSRANDMK</sequence>
<protein>
    <submittedName>
        <fullName evidence="9">9575_t:CDS:1</fullName>
    </submittedName>
</protein>